<evidence type="ECO:0000256" key="2">
    <source>
        <dbReference type="ARBA" id="ARBA00012916"/>
    </source>
</evidence>
<dbReference type="InterPro" id="IPR005855">
    <property type="entry name" value="GFAT"/>
</dbReference>
<dbReference type="CDD" id="cd05008">
    <property type="entry name" value="SIS_GlmS_GlmD_1"/>
    <property type="match status" value="1"/>
</dbReference>
<dbReference type="InterPro" id="IPR001347">
    <property type="entry name" value="SIS_dom"/>
</dbReference>
<dbReference type="FunFam" id="3.60.20.10:FF:000006">
    <property type="entry name" value="Glutamine--fructose-6-phosphate aminotransferase [isomerizing]"/>
    <property type="match status" value="1"/>
</dbReference>
<feature type="domain" description="SIS" evidence="10">
    <location>
        <begin position="428"/>
        <end position="569"/>
    </location>
</feature>
<feature type="domain" description="SIS" evidence="10">
    <location>
        <begin position="270"/>
        <end position="411"/>
    </location>
</feature>
<dbReference type="CDD" id="cd00714">
    <property type="entry name" value="GFAT"/>
    <property type="match status" value="1"/>
</dbReference>
<dbReference type="PANTHER" id="PTHR10937">
    <property type="entry name" value="GLUCOSAMINE--FRUCTOSE-6-PHOSPHATE AMINOTRANSFERASE, ISOMERIZING"/>
    <property type="match status" value="1"/>
</dbReference>
<evidence type="ECO:0000256" key="6">
    <source>
        <dbReference type="ARBA" id="ARBA00022737"/>
    </source>
</evidence>
<dbReference type="Gene3D" id="3.40.50.10490">
    <property type="entry name" value="Glucose-6-phosphate isomerase like protein, domain 1"/>
    <property type="match status" value="2"/>
</dbReference>
<dbReference type="GO" id="GO:0004360">
    <property type="term" value="F:glutamine-fructose-6-phosphate transaminase (isomerizing) activity"/>
    <property type="evidence" value="ECO:0007669"/>
    <property type="project" value="UniProtKB-EC"/>
</dbReference>
<evidence type="ECO:0000259" key="10">
    <source>
        <dbReference type="PROSITE" id="PS51464"/>
    </source>
</evidence>
<name>A0A2V2MX26_9EURY</name>
<feature type="domain" description="Glutamine amidotransferase type-2" evidence="9">
    <location>
        <begin position="2"/>
        <end position="213"/>
    </location>
</feature>
<keyword evidence="12" id="KW-1185">Reference proteome</keyword>
<dbReference type="GeneID" id="97548194"/>
<gene>
    <name evidence="11" type="primary">glmS</name>
    <name evidence="11" type="ORF">DK846_08095</name>
</gene>
<organism evidence="11 12">
    <name type="scientific">Methanospirillum lacunae</name>
    <dbReference type="NCBI Taxonomy" id="668570"/>
    <lineage>
        <taxon>Archaea</taxon>
        <taxon>Methanobacteriati</taxon>
        <taxon>Methanobacteriota</taxon>
        <taxon>Stenosarchaea group</taxon>
        <taxon>Methanomicrobia</taxon>
        <taxon>Methanomicrobiales</taxon>
        <taxon>Methanospirillaceae</taxon>
        <taxon>Methanospirillum</taxon>
    </lineage>
</organism>
<evidence type="ECO:0000256" key="5">
    <source>
        <dbReference type="ARBA" id="ARBA00022679"/>
    </source>
</evidence>
<dbReference type="GO" id="GO:0006002">
    <property type="term" value="P:fructose 6-phosphate metabolic process"/>
    <property type="evidence" value="ECO:0007669"/>
    <property type="project" value="TreeGrafter"/>
</dbReference>
<dbReference type="GO" id="GO:0006487">
    <property type="term" value="P:protein N-linked glycosylation"/>
    <property type="evidence" value="ECO:0007669"/>
    <property type="project" value="TreeGrafter"/>
</dbReference>
<dbReference type="OrthoDB" id="372195at2157"/>
<dbReference type="PANTHER" id="PTHR10937:SF0">
    <property type="entry name" value="GLUTAMINE--FRUCTOSE-6-PHOSPHATE TRANSAMINASE (ISOMERIZING)"/>
    <property type="match status" value="1"/>
</dbReference>
<dbReference type="NCBIfam" id="TIGR01135">
    <property type="entry name" value="glmS"/>
    <property type="match status" value="1"/>
</dbReference>
<protein>
    <recommendedName>
        <fullName evidence="3">Glutamine--fructose-6-phosphate aminotransferase [isomerizing]</fullName>
        <ecNumber evidence="2">2.6.1.16</ecNumber>
    </recommendedName>
</protein>
<evidence type="ECO:0000313" key="12">
    <source>
        <dbReference type="Proteomes" id="UP000245657"/>
    </source>
</evidence>
<evidence type="ECO:0000256" key="1">
    <source>
        <dbReference type="ARBA" id="ARBA00001031"/>
    </source>
</evidence>
<evidence type="ECO:0000259" key="9">
    <source>
        <dbReference type="PROSITE" id="PS51278"/>
    </source>
</evidence>
<keyword evidence="4" id="KW-0032">Aminotransferase</keyword>
<dbReference type="Pfam" id="PF01380">
    <property type="entry name" value="SIS"/>
    <property type="match status" value="2"/>
</dbReference>
<evidence type="ECO:0000256" key="8">
    <source>
        <dbReference type="ARBA" id="ARBA00055466"/>
    </source>
</evidence>
<dbReference type="InterPro" id="IPR035466">
    <property type="entry name" value="GlmS/AgaS_SIS"/>
</dbReference>
<dbReference type="CDD" id="cd05009">
    <property type="entry name" value="SIS_GlmS_GlmD_2"/>
    <property type="match status" value="1"/>
</dbReference>
<reference evidence="11 12" key="1">
    <citation type="submission" date="2018-05" db="EMBL/GenBank/DDBJ databases">
        <title>Draft genome of Methanospirillum lacunae Ki8-1.</title>
        <authorList>
            <person name="Dueholm M.S."/>
            <person name="Nielsen P.H."/>
            <person name="Bakmann L.F."/>
            <person name="Otzen D.E."/>
        </authorList>
    </citation>
    <scope>NUCLEOTIDE SEQUENCE [LARGE SCALE GENOMIC DNA]</scope>
    <source>
        <strain evidence="11 12">Ki8-1</strain>
    </source>
</reference>
<evidence type="ECO:0000256" key="3">
    <source>
        <dbReference type="ARBA" id="ARBA00016090"/>
    </source>
</evidence>
<dbReference type="EMBL" id="QGMY01000007">
    <property type="protein sequence ID" value="PWR71949.1"/>
    <property type="molecule type" value="Genomic_DNA"/>
</dbReference>
<dbReference type="SUPFAM" id="SSF56235">
    <property type="entry name" value="N-terminal nucleophile aminohydrolases (Ntn hydrolases)"/>
    <property type="match status" value="1"/>
</dbReference>
<dbReference type="RefSeq" id="WP_109968439.1">
    <property type="nucleotide sequence ID" value="NZ_CP176093.1"/>
</dbReference>
<dbReference type="PROSITE" id="PS51464">
    <property type="entry name" value="SIS"/>
    <property type="match status" value="2"/>
</dbReference>
<dbReference type="Pfam" id="PF13522">
    <property type="entry name" value="GATase_6"/>
    <property type="match status" value="1"/>
</dbReference>
<keyword evidence="5" id="KW-0808">Transferase</keyword>
<evidence type="ECO:0000256" key="7">
    <source>
        <dbReference type="ARBA" id="ARBA00022962"/>
    </source>
</evidence>
<dbReference type="EC" id="2.6.1.16" evidence="2"/>
<dbReference type="NCBIfam" id="NF001484">
    <property type="entry name" value="PRK00331.1"/>
    <property type="match status" value="1"/>
</dbReference>
<dbReference type="InterPro" id="IPR047084">
    <property type="entry name" value="GFAT_N"/>
</dbReference>
<accession>A0A2V2MX26</accession>
<evidence type="ECO:0000313" key="11">
    <source>
        <dbReference type="EMBL" id="PWR71949.1"/>
    </source>
</evidence>
<dbReference type="Gene3D" id="3.60.20.10">
    <property type="entry name" value="Glutamine Phosphoribosylpyrophosphate, subunit 1, domain 1"/>
    <property type="match status" value="1"/>
</dbReference>
<comment type="caution">
    <text evidence="11">The sequence shown here is derived from an EMBL/GenBank/DDBJ whole genome shotgun (WGS) entry which is preliminary data.</text>
</comment>
<sequence>MCGIVGYVGYRQAAPVLLEGLKQLEYRGYDSYGIATRSNGIFIHKKKGKVSDFIPEEATLPGTCGIGHTRWATHGIPSDINAHPHSDCHDQVAIVHNGIIENYSHLKRELQAKGHIFKSETDTEVIPHILEDLNQGNLLKAMQETVHHLEGSYAILAISGDSDRLIAVKNRSPLVLGIGDHEFFAASDITPLLEYTNRVIYLEDGDIAEISEDGYTIYQDSVLVSRAVHEIEWTPDAVQKGGFPHFMLKEIYEQPEVINRAIHSLSSDTLPRFLCDAKSITVVACGSSYHAGLIFRYLAESSCGIPVRVELGSEFKYCSVPLTDVIIGISQSGETADTLSAIHKGNCNNVQTVAVTNVLNSSITRYSDVTILMQAGPEISVAATKSFTAQLGVLLQVVNLLSGRISDETLSHAGVAIEKVLLLNMEDAVTLCARAQHIFYVGRGPFYPVMMEGALKMKEISYIHAESYAAGEIKHGPFSLLSSETPVVAICLPGPSYAVMLGNLKEMKARGTPIVAIGYGDDTELSELADIVIPLDEEQLYLQIVGATVILQMLSYYTASRLGREIDKPRNLAKSVTVE</sequence>
<dbReference type="AlphaFoldDB" id="A0A2V2MX26"/>
<proteinExistence type="predicted"/>
<dbReference type="Proteomes" id="UP000245657">
    <property type="component" value="Unassembled WGS sequence"/>
</dbReference>
<dbReference type="InterPro" id="IPR029055">
    <property type="entry name" value="Ntn_hydrolases_N"/>
</dbReference>
<keyword evidence="6" id="KW-0677">Repeat</keyword>
<keyword evidence="7" id="KW-0315">Glutamine amidotransferase</keyword>
<evidence type="ECO:0000256" key="4">
    <source>
        <dbReference type="ARBA" id="ARBA00022576"/>
    </source>
</evidence>
<comment type="catalytic activity">
    <reaction evidence="1">
        <text>D-fructose 6-phosphate + L-glutamine = D-glucosamine 6-phosphate + L-glutamate</text>
        <dbReference type="Rhea" id="RHEA:13237"/>
        <dbReference type="ChEBI" id="CHEBI:29985"/>
        <dbReference type="ChEBI" id="CHEBI:58359"/>
        <dbReference type="ChEBI" id="CHEBI:58725"/>
        <dbReference type="ChEBI" id="CHEBI:61527"/>
        <dbReference type="EC" id="2.6.1.16"/>
    </reaction>
</comment>
<dbReference type="InterPro" id="IPR017932">
    <property type="entry name" value="GATase_2_dom"/>
</dbReference>
<comment type="function">
    <text evidence="8">Catalyzes the first step in hexosamine metabolism, converting fructose-6P into glucosamine-6P using glutamine as a nitrogen source.</text>
</comment>
<dbReference type="SUPFAM" id="SSF53697">
    <property type="entry name" value="SIS domain"/>
    <property type="match status" value="1"/>
</dbReference>
<dbReference type="InterPro" id="IPR035490">
    <property type="entry name" value="GlmS/FrlB_SIS"/>
</dbReference>
<dbReference type="GO" id="GO:0097367">
    <property type="term" value="F:carbohydrate derivative binding"/>
    <property type="evidence" value="ECO:0007669"/>
    <property type="project" value="InterPro"/>
</dbReference>
<dbReference type="InterPro" id="IPR046348">
    <property type="entry name" value="SIS_dom_sf"/>
</dbReference>
<dbReference type="PROSITE" id="PS51278">
    <property type="entry name" value="GATASE_TYPE_2"/>
    <property type="match status" value="1"/>
</dbReference>
<dbReference type="GO" id="GO:0006047">
    <property type="term" value="P:UDP-N-acetylglucosamine metabolic process"/>
    <property type="evidence" value="ECO:0007669"/>
    <property type="project" value="TreeGrafter"/>
</dbReference>